<gene>
    <name evidence="2" type="ORF">SAY86_028026</name>
</gene>
<proteinExistence type="predicted"/>
<dbReference type="SUPFAM" id="SSF75304">
    <property type="entry name" value="Amidase signature (AS) enzymes"/>
    <property type="match status" value="1"/>
</dbReference>
<dbReference type="Pfam" id="PF01425">
    <property type="entry name" value="Amidase"/>
    <property type="match status" value="1"/>
</dbReference>
<organism evidence="2 3">
    <name type="scientific">Trapa natans</name>
    <name type="common">Water chestnut</name>
    <dbReference type="NCBI Taxonomy" id="22666"/>
    <lineage>
        <taxon>Eukaryota</taxon>
        <taxon>Viridiplantae</taxon>
        <taxon>Streptophyta</taxon>
        <taxon>Embryophyta</taxon>
        <taxon>Tracheophyta</taxon>
        <taxon>Spermatophyta</taxon>
        <taxon>Magnoliopsida</taxon>
        <taxon>eudicotyledons</taxon>
        <taxon>Gunneridae</taxon>
        <taxon>Pentapetalae</taxon>
        <taxon>rosids</taxon>
        <taxon>malvids</taxon>
        <taxon>Myrtales</taxon>
        <taxon>Lythraceae</taxon>
        <taxon>Trapa</taxon>
    </lineage>
</organism>
<dbReference type="PANTHER" id="PTHR11895">
    <property type="entry name" value="TRANSAMIDASE"/>
    <property type="match status" value="1"/>
</dbReference>
<protein>
    <recommendedName>
        <fullName evidence="1">Amidase domain-containing protein</fullName>
    </recommendedName>
</protein>
<reference evidence="2 3" key="1">
    <citation type="journal article" date="2023" name="Hortic Res">
        <title>Pangenome of water caltrop reveals structural variations and asymmetric subgenome divergence after allopolyploidization.</title>
        <authorList>
            <person name="Zhang X."/>
            <person name="Chen Y."/>
            <person name="Wang L."/>
            <person name="Yuan Y."/>
            <person name="Fang M."/>
            <person name="Shi L."/>
            <person name="Lu R."/>
            <person name="Comes H.P."/>
            <person name="Ma Y."/>
            <person name="Chen Y."/>
            <person name="Huang G."/>
            <person name="Zhou Y."/>
            <person name="Zheng Z."/>
            <person name="Qiu Y."/>
        </authorList>
    </citation>
    <scope>NUCLEOTIDE SEQUENCE [LARGE SCALE GENOMIC DNA]</scope>
    <source>
        <strain evidence="2">F231</strain>
    </source>
</reference>
<dbReference type="InterPro" id="IPR036928">
    <property type="entry name" value="AS_sf"/>
</dbReference>
<dbReference type="Proteomes" id="UP001346149">
    <property type="component" value="Unassembled WGS sequence"/>
</dbReference>
<dbReference type="InterPro" id="IPR000120">
    <property type="entry name" value="Amidase"/>
</dbReference>
<name>A0AAN7MEW1_TRANT</name>
<dbReference type="AlphaFoldDB" id="A0AAN7MEW1"/>
<feature type="domain" description="Amidase" evidence="1">
    <location>
        <begin position="190"/>
        <end position="328"/>
    </location>
</feature>
<dbReference type="Gene3D" id="3.90.1300.10">
    <property type="entry name" value="Amidase signature (AS) domain"/>
    <property type="match status" value="1"/>
</dbReference>
<dbReference type="GO" id="GO:0050567">
    <property type="term" value="F:glutaminyl-tRNA synthase (glutamine-hydrolyzing) activity"/>
    <property type="evidence" value="ECO:0007669"/>
    <property type="project" value="TreeGrafter"/>
</dbReference>
<dbReference type="PANTHER" id="PTHR11895:SF73">
    <property type="entry name" value="AMIDASE FAMILY PROTEIN"/>
    <property type="match status" value="1"/>
</dbReference>
<dbReference type="InterPro" id="IPR023631">
    <property type="entry name" value="Amidase_dom"/>
</dbReference>
<sequence length="328" mass="36230">MAMMVLLPSRGRGKYRPVSVHMSTPAAHCLLSMSLLLVIFTRSCSTATALIRNSTAVTPVGKMDNSSDGCLKKIGDVSQLRCTLKLFDADFFPVSKVQDIVEDAIEFNIPVIRSNRKSVASIDGGLQNPSPLVFNPKWDAVTDKVNQNSRRFDYLTPSGVQRPRSDEDIAFMSVAELGELIRTRQVTSEELMRIFMQRLKRYGDILSAVVSFTEELAFLQAKEADRLLAEGIYLGPLHGIPYGLKDIIAVPHYRTTWGSRTFKNQILDIEAWVYKRLKSAGAVLVAKLVTGSLAYDDIWFGGRTRNPWNIEEFSTGSSAGPAACTSAG</sequence>
<keyword evidence="3" id="KW-1185">Reference proteome</keyword>
<evidence type="ECO:0000259" key="1">
    <source>
        <dbReference type="Pfam" id="PF01425"/>
    </source>
</evidence>
<comment type="caution">
    <text evidence="2">The sequence shown here is derived from an EMBL/GenBank/DDBJ whole genome shotgun (WGS) entry which is preliminary data.</text>
</comment>
<accession>A0AAN7MEW1</accession>
<dbReference type="EMBL" id="JAXQNO010000006">
    <property type="protein sequence ID" value="KAK4795700.1"/>
    <property type="molecule type" value="Genomic_DNA"/>
</dbReference>
<evidence type="ECO:0000313" key="2">
    <source>
        <dbReference type="EMBL" id="KAK4795700.1"/>
    </source>
</evidence>
<evidence type="ECO:0000313" key="3">
    <source>
        <dbReference type="Proteomes" id="UP001346149"/>
    </source>
</evidence>